<feature type="transmembrane region" description="Helical" evidence="6">
    <location>
        <begin position="15"/>
        <end position="37"/>
    </location>
</feature>
<keyword evidence="1" id="KW-0677">Repeat</keyword>
<dbReference type="InterPro" id="IPR046357">
    <property type="entry name" value="PPIase_dom_sf"/>
</dbReference>
<dbReference type="EC" id="5.2.1.8" evidence="3"/>
<dbReference type="InterPro" id="IPR011990">
    <property type="entry name" value="TPR-like_helical_dom_sf"/>
</dbReference>
<dbReference type="PROSITE" id="PS50005">
    <property type="entry name" value="TPR"/>
    <property type="match status" value="1"/>
</dbReference>
<keyword evidence="6" id="KW-0812">Transmembrane</keyword>
<evidence type="ECO:0000256" key="6">
    <source>
        <dbReference type="SAM" id="Phobius"/>
    </source>
</evidence>
<feature type="region of interest" description="Disordered" evidence="5">
    <location>
        <begin position="253"/>
        <end position="273"/>
    </location>
</feature>
<evidence type="ECO:0000256" key="1">
    <source>
        <dbReference type="ARBA" id="ARBA00022737"/>
    </source>
</evidence>
<dbReference type="SUPFAM" id="SSF48452">
    <property type="entry name" value="TPR-like"/>
    <property type="match status" value="1"/>
</dbReference>
<feature type="domain" description="PPIase FKBP-type" evidence="7">
    <location>
        <begin position="305"/>
        <end position="374"/>
    </location>
</feature>
<dbReference type="InterPro" id="IPR050754">
    <property type="entry name" value="FKBP4/5/8-like"/>
</dbReference>
<accession>A0A150GFZ6</accession>
<dbReference type="EMBL" id="LSYV01000026">
    <property type="protein sequence ID" value="KXZ48761.1"/>
    <property type="molecule type" value="Genomic_DNA"/>
</dbReference>
<reference evidence="9" key="1">
    <citation type="journal article" date="2016" name="Nat. Commun.">
        <title>The Gonium pectorale genome demonstrates co-option of cell cycle regulation during the evolution of multicellularity.</title>
        <authorList>
            <person name="Hanschen E.R."/>
            <person name="Marriage T.N."/>
            <person name="Ferris P.J."/>
            <person name="Hamaji T."/>
            <person name="Toyoda A."/>
            <person name="Fujiyama A."/>
            <person name="Neme R."/>
            <person name="Noguchi H."/>
            <person name="Minakuchi Y."/>
            <person name="Suzuki M."/>
            <person name="Kawai-Toyooka H."/>
            <person name="Smith D.R."/>
            <person name="Sparks H."/>
            <person name="Anderson J."/>
            <person name="Bakaric R."/>
            <person name="Luria V."/>
            <person name="Karger A."/>
            <person name="Kirschner M.W."/>
            <person name="Durand P.M."/>
            <person name="Michod R.E."/>
            <person name="Nozaki H."/>
            <person name="Olson B.J."/>
        </authorList>
    </citation>
    <scope>NUCLEOTIDE SEQUENCE [LARGE SCALE GENOMIC DNA]</scope>
    <source>
        <strain evidence="9">NIES-2863</strain>
    </source>
</reference>
<gene>
    <name evidence="8" type="ORF">GPECTOR_25g345</name>
</gene>
<keyword evidence="3" id="KW-0413">Isomerase</keyword>
<dbReference type="PANTHER" id="PTHR46512:SF8">
    <property type="entry name" value="PEPTIDYLPROLYL ISOMERASE"/>
    <property type="match status" value="1"/>
</dbReference>
<feature type="transmembrane region" description="Helical" evidence="6">
    <location>
        <begin position="68"/>
        <end position="88"/>
    </location>
</feature>
<evidence type="ECO:0000256" key="3">
    <source>
        <dbReference type="PROSITE-ProRule" id="PRU00277"/>
    </source>
</evidence>
<organism evidence="8 9">
    <name type="scientific">Gonium pectorale</name>
    <name type="common">Green alga</name>
    <dbReference type="NCBI Taxonomy" id="33097"/>
    <lineage>
        <taxon>Eukaryota</taxon>
        <taxon>Viridiplantae</taxon>
        <taxon>Chlorophyta</taxon>
        <taxon>core chlorophytes</taxon>
        <taxon>Chlorophyceae</taxon>
        <taxon>CS clade</taxon>
        <taxon>Chlamydomonadales</taxon>
        <taxon>Volvocaceae</taxon>
        <taxon>Gonium</taxon>
    </lineage>
</organism>
<feature type="repeat" description="TPR" evidence="4">
    <location>
        <begin position="633"/>
        <end position="666"/>
    </location>
</feature>
<evidence type="ECO:0000256" key="5">
    <source>
        <dbReference type="SAM" id="MobiDB-lite"/>
    </source>
</evidence>
<dbReference type="Pfam" id="PF00254">
    <property type="entry name" value="FKBP_C"/>
    <property type="match status" value="2"/>
</dbReference>
<dbReference type="SMART" id="SM00028">
    <property type="entry name" value="TPR"/>
    <property type="match status" value="3"/>
</dbReference>
<protein>
    <recommendedName>
        <fullName evidence="3">peptidylprolyl isomerase</fullName>
        <ecNumber evidence="3">5.2.1.8</ecNumber>
    </recommendedName>
</protein>
<dbReference type="Proteomes" id="UP000075714">
    <property type="component" value="Unassembled WGS sequence"/>
</dbReference>
<comment type="caution">
    <text evidence="8">The sequence shown here is derived from an EMBL/GenBank/DDBJ whole genome shotgun (WGS) entry which is preliminary data.</text>
</comment>
<keyword evidence="6" id="KW-1133">Transmembrane helix</keyword>
<name>A0A150GFZ6_GONPE</name>
<dbReference type="GO" id="GO:0003755">
    <property type="term" value="F:peptidyl-prolyl cis-trans isomerase activity"/>
    <property type="evidence" value="ECO:0007669"/>
    <property type="project" value="UniProtKB-KW"/>
</dbReference>
<dbReference type="AlphaFoldDB" id="A0A150GFZ6"/>
<evidence type="ECO:0000313" key="9">
    <source>
        <dbReference type="Proteomes" id="UP000075714"/>
    </source>
</evidence>
<evidence type="ECO:0000256" key="2">
    <source>
        <dbReference type="ARBA" id="ARBA00022803"/>
    </source>
</evidence>
<keyword evidence="2 4" id="KW-0802">TPR repeat</keyword>
<keyword evidence="6" id="KW-0472">Membrane</keyword>
<keyword evidence="9" id="KW-1185">Reference proteome</keyword>
<dbReference type="SUPFAM" id="SSF54534">
    <property type="entry name" value="FKBP-like"/>
    <property type="match status" value="2"/>
</dbReference>
<dbReference type="Gene3D" id="3.10.50.40">
    <property type="match status" value="2"/>
</dbReference>
<evidence type="ECO:0000256" key="4">
    <source>
        <dbReference type="PROSITE-ProRule" id="PRU00339"/>
    </source>
</evidence>
<dbReference type="InterPro" id="IPR019734">
    <property type="entry name" value="TPR_rpt"/>
</dbReference>
<dbReference type="Pfam" id="PF14559">
    <property type="entry name" value="TPR_19"/>
    <property type="match status" value="1"/>
</dbReference>
<keyword evidence="3" id="KW-0697">Rotamase</keyword>
<comment type="catalytic activity">
    <reaction evidence="3">
        <text>[protein]-peptidylproline (omega=180) = [protein]-peptidylproline (omega=0)</text>
        <dbReference type="Rhea" id="RHEA:16237"/>
        <dbReference type="Rhea" id="RHEA-COMP:10747"/>
        <dbReference type="Rhea" id="RHEA-COMP:10748"/>
        <dbReference type="ChEBI" id="CHEBI:83833"/>
        <dbReference type="ChEBI" id="CHEBI:83834"/>
        <dbReference type="EC" id="5.2.1.8"/>
    </reaction>
</comment>
<dbReference type="InterPro" id="IPR001179">
    <property type="entry name" value="PPIase_FKBP_dom"/>
</dbReference>
<proteinExistence type="predicted"/>
<dbReference type="Gene3D" id="1.25.40.10">
    <property type="entry name" value="Tetratricopeptide repeat domain"/>
    <property type="match status" value="1"/>
</dbReference>
<feature type="domain" description="PPIase FKBP-type" evidence="7">
    <location>
        <begin position="421"/>
        <end position="532"/>
    </location>
</feature>
<feature type="transmembrane region" description="Helical" evidence="6">
    <location>
        <begin position="118"/>
        <end position="141"/>
    </location>
</feature>
<dbReference type="PROSITE" id="PS50059">
    <property type="entry name" value="FKBP_PPIASE"/>
    <property type="match status" value="2"/>
</dbReference>
<dbReference type="OrthoDB" id="533004at2759"/>
<dbReference type="STRING" id="33097.A0A150GFZ6"/>
<evidence type="ECO:0000313" key="8">
    <source>
        <dbReference type="EMBL" id="KXZ48761.1"/>
    </source>
</evidence>
<evidence type="ECO:0000259" key="7">
    <source>
        <dbReference type="PROSITE" id="PS50059"/>
    </source>
</evidence>
<sequence>MGQPFPTRHRPPHHYYPIFATLLMVTSIVCICIWIHYTQAMIYHIKSSLDVVGNNTAADNFFVLSQSVIATSVLYFIYGIVIYGLCLWRALLEAEIDRIGEVKDKLGLYTMGNLCARVCWWAIMTWIVVLLAGCSIFGVYISNFHYFVKTTLENQDTMGGYSARAAPYPDCPAICVDLWRIDYIDVPMDVACVCDRATLQSLLIELRGAKDATPGCLAGVFFMYVIGGWWRSELSKHYASAQKEQDVAQRLAEGGGAGAGSGPTSSGRGVGRGGLEAGLGGAGGGYKALAGGPGGSGRAGGALGVAAVYIHYSIRDQEDDLLYSTRSEEGGSGQAFAFLMEKGLRVPRGWEIALKDMSKGQRNVLQLKPEFGFGHPECLMRPPVKGLPTDKVRDMTGTGEVTKKRLREGTGEFPMDCPLHDTTVLLHYKVRPHGLQLSTDTRTASTTVEGGWLYDSRAAQEEPLTVDTGCGELPDGLEMALKLMVPGEVAAVVAAPRYAYAGRDDAPPGCGLLAERRDELTVEWEVELVDFEREGHWQNLSFEERYAVAERLKAKGNDLYRRQQYKFARARYDRLIRLLESTRDFETDEQVARIDGYKTAALGNLALACIGMGEHAAAVAACNKALESEPENAKLLFRKGRALSLKGDYEEAAEELRLALEYDPGSEKDINAELAANAERHKAALRKQRRDFGNFLAPSKSKG</sequence>
<dbReference type="PANTHER" id="PTHR46512">
    <property type="entry name" value="PEPTIDYLPROLYL ISOMERASE"/>
    <property type="match status" value="1"/>
</dbReference>